<evidence type="ECO:0000313" key="4">
    <source>
        <dbReference type="Proteomes" id="UP000037086"/>
    </source>
</evidence>
<sequence>MWWGLSLVSLGYYCFNFLKGYTVKEILERRLDTMQTTIFTVFLILGFQPFFLFLQKGLIFLKDVFLGCFFPEKKLKNLEIKYAKEVYRHELLLKKLATLQNQQQKLQQKILTQQHKVAQKKNQQTLKDTLVQKKELEEKKNE</sequence>
<name>A0A0L0MJA3_9MOLU</name>
<dbReference type="RefSeq" id="WP_050337019.1">
    <property type="nucleotide sequence ID" value="NZ_JPSQ01000007.1"/>
</dbReference>
<feature type="transmembrane region" description="Helical" evidence="2">
    <location>
        <begin position="36"/>
        <end position="54"/>
    </location>
</feature>
<accession>A0A0L0MJA3</accession>
<organism evidence="3 4">
    <name type="scientific">Candidatus Phytoplasma phoenicium</name>
    <dbReference type="NCBI Taxonomy" id="198422"/>
    <lineage>
        <taxon>Bacteria</taxon>
        <taxon>Bacillati</taxon>
        <taxon>Mycoplasmatota</taxon>
        <taxon>Mollicutes</taxon>
        <taxon>Acholeplasmatales</taxon>
        <taxon>Acholeplasmataceae</taxon>
        <taxon>Candidatus Phytoplasma</taxon>
        <taxon>16SrIX (Pigeon pea witches'-broom group)</taxon>
    </lineage>
</organism>
<dbReference type="EMBL" id="JPSQ01000007">
    <property type="protein sequence ID" value="KND62727.1"/>
    <property type="molecule type" value="Genomic_DNA"/>
</dbReference>
<gene>
    <name evidence="3" type="ORF">AlmWB_00730</name>
</gene>
<keyword evidence="2" id="KW-0472">Membrane</keyword>
<feature type="coiled-coil region" evidence="1">
    <location>
        <begin position="89"/>
        <end position="139"/>
    </location>
</feature>
<evidence type="ECO:0000313" key="3">
    <source>
        <dbReference type="EMBL" id="KND62727.1"/>
    </source>
</evidence>
<dbReference type="Proteomes" id="UP000037086">
    <property type="component" value="Unassembled WGS sequence"/>
</dbReference>
<keyword evidence="2" id="KW-0812">Transmembrane</keyword>
<evidence type="ECO:0000256" key="2">
    <source>
        <dbReference type="SAM" id="Phobius"/>
    </source>
</evidence>
<dbReference type="OrthoDB" id="386162at2"/>
<reference evidence="3 4" key="1">
    <citation type="journal article" date="2015" name="BMC Microbiol.">
        <title>'Candidatus Phytoplasma phoenicium' associated with almond witches'-broom disease: from draft genome to genetic diversity among strain populations.</title>
        <authorList>
            <person name="Quaglino F."/>
            <person name="Kube M."/>
            <person name="Jawhari M."/>
            <person name="Abou-Jawdah Y."/>
            <person name="Siewert C."/>
            <person name="Choueiri E."/>
            <person name="Sobh H."/>
            <person name="Casati P."/>
            <person name="Tedeschi R."/>
            <person name="Molino Lova M."/>
            <person name="Alma A."/>
            <person name="Bianco P.A."/>
        </authorList>
    </citation>
    <scope>NUCLEOTIDE SEQUENCE [LARGE SCALE GENOMIC DNA]</scope>
    <source>
        <strain evidence="3 4">SA213</strain>
    </source>
</reference>
<dbReference type="PATRIC" id="fig|198422.3.peg.324"/>
<comment type="caution">
    <text evidence="3">The sequence shown here is derived from an EMBL/GenBank/DDBJ whole genome shotgun (WGS) entry which is preliminary data.</text>
</comment>
<proteinExistence type="predicted"/>
<protein>
    <submittedName>
        <fullName evidence="3">Putative cell surface protein</fullName>
    </submittedName>
</protein>
<keyword evidence="4" id="KW-1185">Reference proteome</keyword>
<evidence type="ECO:0000256" key="1">
    <source>
        <dbReference type="SAM" id="Coils"/>
    </source>
</evidence>
<dbReference type="AlphaFoldDB" id="A0A0L0MJA3"/>
<keyword evidence="1" id="KW-0175">Coiled coil</keyword>
<keyword evidence="2" id="KW-1133">Transmembrane helix</keyword>